<name>A0A158AL29_9BURK</name>
<dbReference type="RefSeq" id="WP_235012072.1">
    <property type="nucleotide sequence ID" value="NZ_FCOF02000008.1"/>
</dbReference>
<proteinExistence type="predicted"/>
<gene>
    <name evidence="2" type="ORF">AWB75_02381</name>
</gene>
<evidence type="ECO:0000313" key="3">
    <source>
        <dbReference type="Proteomes" id="UP000054870"/>
    </source>
</evidence>
<comment type="caution">
    <text evidence="2">The sequence shown here is derived from an EMBL/GenBank/DDBJ whole genome shotgun (WGS) entry which is preliminary data.</text>
</comment>
<evidence type="ECO:0000256" key="1">
    <source>
        <dbReference type="SAM" id="MobiDB-lite"/>
    </source>
</evidence>
<evidence type="ECO:0008006" key="4">
    <source>
        <dbReference type="Google" id="ProtNLM"/>
    </source>
</evidence>
<feature type="compositionally biased region" description="Low complexity" evidence="1">
    <location>
        <begin position="372"/>
        <end position="382"/>
    </location>
</feature>
<feature type="region of interest" description="Disordered" evidence="1">
    <location>
        <begin position="400"/>
        <end position="424"/>
    </location>
</feature>
<evidence type="ECO:0000313" key="2">
    <source>
        <dbReference type="EMBL" id="SAK58651.1"/>
    </source>
</evidence>
<sequence length="441" mass="48635">MRIAQHSVAGEAVSRPQTSKASPTVEDQQALDEYACDRSNLPWVIFRAAHRATHTAALPARARALLAALARTVDATRPYAPIFARRELLTGRAQQSMRTFYRGLDDLEVAGLITRPPQTRYGQAGLFGRAYLHLTPKAATLLGLVEPESEAKKPSPAHREDASKTEAAISYACPSVTVADGAIYKDLIPTTQKRQPGRLPADLERLLPLGFREFLIFKLMREAKLHGKLLSDVVEAAWNPLSRAKHPISYLRTLLRAPVDFAYRIRTQRDARAEEVQNRLRSQRADDVIAKYAGQVFVSHDGLRRYRISDDLRSITIRHRDEPQPRVHAGTWAQDFVAALDAGRIVPGDTDSASNAFTHDDINGQTRPPEPSGAAARTTSARGRVEAHLSDLKHILRLKRAGVVPTMKPRDADTRPGQNPADSFRLSSLLKALSSAASTPS</sequence>
<dbReference type="Proteomes" id="UP000054870">
    <property type="component" value="Unassembled WGS sequence"/>
</dbReference>
<organism evidence="2 3">
    <name type="scientific">Caballeronia catudaia</name>
    <dbReference type="NCBI Taxonomy" id="1777136"/>
    <lineage>
        <taxon>Bacteria</taxon>
        <taxon>Pseudomonadati</taxon>
        <taxon>Pseudomonadota</taxon>
        <taxon>Betaproteobacteria</taxon>
        <taxon>Burkholderiales</taxon>
        <taxon>Burkholderiaceae</taxon>
        <taxon>Caballeronia</taxon>
    </lineage>
</organism>
<feature type="region of interest" description="Disordered" evidence="1">
    <location>
        <begin position="1"/>
        <end position="26"/>
    </location>
</feature>
<protein>
    <recommendedName>
        <fullName evidence="4">Replication protein O</fullName>
    </recommendedName>
</protein>
<feature type="region of interest" description="Disordered" evidence="1">
    <location>
        <begin position="349"/>
        <end position="384"/>
    </location>
</feature>
<dbReference type="EMBL" id="FCOF02000008">
    <property type="protein sequence ID" value="SAK58651.1"/>
    <property type="molecule type" value="Genomic_DNA"/>
</dbReference>
<feature type="compositionally biased region" description="Polar residues" evidence="1">
    <location>
        <begin position="15"/>
        <end position="26"/>
    </location>
</feature>
<keyword evidence="3" id="KW-1185">Reference proteome</keyword>
<accession>A0A158AL29</accession>
<dbReference type="AlphaFoldDB" id="A0A158AL29"/>
<reference evidence="2" key="1">
    <citation type="submission" date="2016-01" db="EMBL/GenBank/DDBJ databases">
        <authorList>
            <person name="Peeters C."/>
        </authorList>
    </citation>
    <scope>NUCLEOTIDE SEQUENCE [LARGE SCALE GENOMIC DNA]</scope>
    <source>
        <strain evidence="2">LMG 29318</strain>
    </source>
</reference>